<protein>
    <submittedName>
        <fullName evidence="3">ATP-binding protein</fullName>
    </submittedName>
</protein>
<keyword evidence="1" id="KW-0175">Coiled coil</keyword>
<feature type="coiled-coil region" evidence="1">
    <location>
        <begin position="816"/>
        <end position="843"/>
    </location>
</feature>
<dbReference type="InterPro" id="IPR007555">
    <property type="entry name" value="DUF499"/>
</dbReference>
<keyword evidence="3" id="KW-0547">Nucleotide-binding</keyword>
<dbReference type="Proteomes" id="UP000293162">
    <property type="component" value="Unassembled WGS sequence"/>
</dbReference>
<reference evidence="3 4" key="1">
    <citation type="submission" date="2019-02" db="EMBL/GenBank/DDBJ databases">
        <title>Bacterial novel species Emticicia sp. 17J42-9 isolated from soil.</title>
        <authorList>
            <person name="Jung H.-Y."/>
        </authorList>
    </citation>
    <scope>NUCLEOTIDE SEQUENCE [LARGE SCALE GENOMIC DNA]</scope>
    <source>
        <strain evidence="3 4">17J42-9</strain>
    </source>
</reference>
<evidence type="ECO:0000259" key="2">
    <source>
        <dbReference type="Pfam" id="PF18731"/>
    </source>
</evidence>
<dbReference type="OrthoDB" id="9757917at2"/>
<dbReference type="Pfam" id="PF04465">
    <property type="entry name" value="DUF499"/>
    <property type="match status" value="1"/>
</dbReference>
<feature type="domain" description="Swt1-like HEPN" evidence="2">
    <location>
        <begin position="13"/>
        <end position="134"/>
    </location>
</feature>
<keyword evidence="4" id="KW-1185">Reference proteome</keyword>
<dbReference type="AlphaFoldDB" id="A0A4Q5LSY2"/>
<dbReference type="Pfam" id="PF18731">
    <property type="entry name" value="HEPN_Swt1"/>
    <property type="match status" value="1"/>
</dbReference>
<gene>
    <name evidence="3" type="ORF">EWM59_25760</name>
</gene>
<evidence type="ECO:0000256" key="1">
    <source>
        <dbReference type="SAM" id="Coils"/>
    </source>
</evidence>
<proteinExistence type="predicted"/>
<evidence type="ECO:0000313" key="4">
    <source>
        <dbReference type="Proteomes" id="UP000293162"/>
    </source>
</evidence>
<name>A0A4Q5LSY2_9BACT</name>
<dbReference type="RefSeq" id="WP_130024109.1">
    <property type="nucleotide sequence ID" value="NZ_SEWF01000076.1"/>
</dbReference>
<keyword evidence="3" id="KW-0067">ATP-binding</keyword>
<dbReference type="EMBL" id="SEWF01000076">
    <property type="protein sequence ID" value="RYU92716.1"/>
    <property type="molecule type" value="Genomic_DNA"/>
</dbReference>
<dbReference type="InterPro" id="IPR041650">
    <property type="entry name" value="HEPN_Swt1"/>
</dbReference>
<accession>A0A4Q5LSY2</accession>
<sequence>MNIAQSKRDNLNKALGFFIEAFRPYIVSVLQKEFGDKWPGEYARAVLLPDQKTKWDEGLRSGSKPMGLLDYPHFKHFAIKFKDLLRPDFQKKVSDLPNWLGEIYEIRNKMHHYNEVIEEDDATKTWIHMRGIARILKMTDLEEELTNLQESKEQKPVIKSENTAITSTGQQPWFRVVQPHLDIRQGRLDESVFAANLAEVALGNGREIYNNPVIFFSKTYFTAGLKNIAKTVLKGLNGKEDAENRVISLQTGFGGGKTHTLISLFHLCRWGKGAASSPFMQDMLAFTGMPEFESANIAVFTNTTNDAANGRVAIDKDGSKIHIQTIWGELAYQLGGKEAYEIVRKNDEQLIAPAGLFKQVLEKSKPALILIDELADYCVKAAARKSGNSSLADQTISFMQELTEAVAGTNNCVAVITLPASPQEVGNTPEAQSILNSLQKRVSRIGADTQPVADDEIFEVIRRRLFEDIGDKTVIEAVASKYADLYQQFSTELPAHAAKVEYKQRILKSYPFHPDLIDIFRIRWASHHDFQRTRGVLRLLASIVSDLWKRQQSLVGNNLLIHSGVVNFANLDAMSGQLKKLYGNGYDAVITADVAGAASNAFKIDTNKREYGQWYLTQSIASVILMNSFGSDGANKGISVAELKLHLLTPEGFNHNNINGALNELESVAHYLYYAQSGGAGKRYWFHTKPNINILINQAKGDIKDTGVSAEIIKRIEEKRKYIQFFNVLVNPSEDIPEQQKPTLIILGPNHLASPNQINGHTKPLIEKIATKKGNSERVYRNTILFLLCSELGIGQLNSNISEYLACQKINQDYQGQLEKDQKDDLRRRMEEASKQSETALVAAYSIAVKYSVKNGIDKLVIKQFKDNLENQINHTLLSELKEEEWLLESVGLGTLRNNQLLPTPELSIKAKDVYEAFIRFDDKPMIIGIEAVQKSLLRYCLNNEFCIASGDGINFTKFYLGENVPFFDLTDTTYWLVDKTLKPQPQATPQVEPAIPQNPDTVVAEPTIAQPGNVAPQPLPTQKSIKSVTISGKVPFENYTQLFTSFIMPLAQNNVEIEIRIKGKSTNAKPLSESSQEYKIVKESAKQLGLNFEEE</sequence>
<dbReference type="GO" id="GO:0005524">
    <property type="term" value="F:ATP binding"/>
    <property type="evidence" value="ECO:0007669"/>
    <property type="project" value="UniProtKB-KW"/>
</dbReference>
<comment type="caution">
    <text evidence="3">The sequence shown here is derived from an EMBL/GenBank/DDBJ whole genome shotgun (WGS) entry which is preliminary data.</text>
</comment>
<organism evidence="3 4">
    <name type="scientific">Emticicia agri</name>
    <dbReference type="NCBI Taxonomy" id="2492393"/>
    <lineage>
        <taxon>Bacteria</taxon>
        <taxon>Pseudomonadati</taxon>
        <taxon>Bacteroidota</taxon>
        <taxon>Cytophagia</taxon>
        <taxon>Cytophagales</taxon>
        <taxon>Leadbetterellaceae</taxon>
        <taxon>Emticicia</taxon>
    </lineage>
</organism>
<evidence type="ECO:0000313" key="3">
    <source>
        <dbReference type="EMBL" id="RYU92716.1"/>
    </source>
</evidence>